<reference evidence="3 4" key="1">
    <citation type="submission" date="2017-07" db="EMBL/GenBank/DDBJ databases">
        <title>Phylogenetic study on the rhizospheric bacterium Ochrobactrum sp. A44.</title>
        <authorList>
            <person name="Krzyzanowska D.M."/>
            <person name="Ossowicki A."/>
            <person name="Rajewska M."/>
            <person name="Maciag T."/>
            <person name="Kaczynski Z."/>
            <person name="Czerwicka M."/>
            <person name="Jafra S."/>
        </authorList>
    </citation>
    <scope>NUCLEOTIDE SEQUENCE [LARGE SCALE GENOMIC DNA]</scope>
    <source>
        <strain evidence="3 4">DSM 7216</strain>
    </source>
</reference>
<dbReference type="EMBL" id="NNRJ01000027">
    <property type="protein sequence ID" value="OYR18225.1"/>
    <property type="molecule type" value="Genomic_DNA"/>
</dbReference>
<protein>
    <submittedName>
        <fullName evidence="3">Uncharacterized protein</fullName>
    </submittedName>
</protein>
<feature type="compositionally biased region" description="Polar residues" evidence="1">
    <location>
        <begin position="70"/>
        <end position="83"/>
    </location>
</feature>
<evidence type="ECO:0000256" key="1">
    <source>
        <dbReference type="SAM" id="MobiDB-lite"/>
    </source>
</evidence>
<dbReference type="AlphaFoldDB" id="A0A256FTM3"/>
<evidence type="ECO:0000313" key="3">
    <source>
        <dbReference type="EMBL" id="OYR18225.1"/>
    </source>
</evidence>
<name>A0A256FTM3_9HYPH</name>
<sequence>MRIQFLSFAAVAVFAFTTSVMAAPSVSGVSGCILNNGAKAGSVSYQPAKSGGGSGSGGNSGGGRDSGASVSSNFPNCGSGNNGTWNSVNTVNANEVNSAFWQMEQQTNAAIHNAVQNSTAAIRNEYNNAIAQNKQRIEVNTKDPVDNVRGPNDGVFSTSTKGYVGVTISTRISDITANGTDITSAGAAFR</sequence>
<dbReference type="RefSeq" id="WP_143850926.1">
    <property type="nucleotide sequence ID" value="NZ_JBHEEK010000015.1"/>
</dbReference>
<feature type="region of interest" description="Disordered" evidence="1">
    <location>
        <begin position="44"/>
        <end position="83"/>
    </location>
</feature>
<dbReference type="PROSITE" id="PS51257">
    <property type="entry name" value="PROKAR_LIPOPROTEIN"/>
    <property type="match status" value="1"/>
</dbReference>
<feature type="chain" id="PRO_5012513593" evidence="2">
    <location>
        <begin position="23"/>
        <end position="190"/>
    </location>
</feature>
<accession>A0A256FTM3</accession>
<evidence type="ECO:0000313" key="4">
    <source>
        <dbReference type="Proteomes" id="UP000215590"/>
    </source>
</evidence>
<evidence type="ECO:0000256" key="2">
    <source>
        <dbReference type="SAM" id="SignalP"/>
    </source>
</evidence>
<organism evidence="3 4">
    <name type="scientific">Brucella thiophenivorans</name>
    <dbReference type="NCBI Taxonomy" id="571255"/>
    <lineage>
        <taxon>Bacteria</taxon>
        <taxon>Pseudomonadati</taxon>
        <taxon>Pseudomonadota</taxon>
        <taxon>Alphaproteobacteria</taxon>
        <taxon>Hyphomicrobiales</taxon>
        <taxon>Brucellaceae</taxon>
        <taxon>Brucella/Ochrobactrum group</taxon>
        <taxon>Brucella</taxon>
    </lineage>
</organism>
<feature type="compositionally biased region" description="Gly residues" evidence="1">
    <location>
        <begin position="50"/>
        <end position="65"/>
    </location>
</feature>
<dbReference type="Proteomes" id="UP000215590">
    <property type="component" value="Unassembled WGS sequence"/>
</dbReference>
<keyword evidence="2" id="KW-0732">Signal</keyword>
<gene>
    <name evidence="3" type="ORF">CEV31_4237</name>
</gene>
<feature type="signal peptide" evidence="2">
    <location>
        <begin position="1"/>
        <end position="22"/>
    </location>
</feature>
<keyword evidence="4" id="KW-1185">Reference proteome</keyword>
<proteinExistence type="predicted"/>
<comment type="caution">
    <text evidence="3">The sequence shown here is derived from an EMBL/GenBank/DDBJ whole genome shotgun (WGS) entry which is preliminary data.</text>
</comment>